<comment type="caution">
    <text evidence="2">The sequence shown here is derived from an EMBL/GenBank/DDBJ whole genome shotgun (WGS) entry which is preliminary data.</text>
</comment>
<evidence type="ECO:0000313" key="3">
    <source>
        <dbReference type="Proteomes" id="UP000177704"/>
    </source>
</evidence>
<dbReference type="Gene3D" id="3.40.50.1010">
    <property type="entry name" value="5'-nuclease"/>
    <property type="match status" value="1"/>
</dbReference>
<dbReference type="CDD" id="cd10911">
    <property type="entry name" value="PIN_LabA"/>
    <property type="match status" value="1"/>
</dbReference>
<feature type="domain" description="NYN" evidence="1">
    <location>
        <begin position="9"/>
        <end position="156"/>
    </location>
</feature>
<reference evidence="2 3" key="1">
    <citation type="journal article" date="2016" name="Nat. Commun.">
        <title>Thousands of microbial genomes shed light on interconnected biogeochemical processes in an aquifer system.</title>
        <authorList>
            <person name="Anantharaman K."/>
            <person name="Brown C.T."/>
            <person name="Hug L.A."/>
            <person name="Sharon I."/>
            <person name="Castelle C.J."/>
            <person name="Probst A.J."/>
            <person name="Thomas B.C."/>
            <person name="Singh A."/>
            <person name="Wilkins M.J."/>
            <person name="Karaoz U."/>
            <person name="Brodie E.L."/>
            <person name="Williams K.H."/>
            <person name="Hubbard S.S."/>
            <person name="Banfield J.F."/>
        </authorList>
    </citation>
    <scope>NUCLEOTIDE SEQUENCE [LARGE SCALE GENOMIC DNA]</scope>
</reference>
<dbReference type="GO" id="GO:0004540">
    <property type="term" value="F:RNA nuclease activity"/>
    <property type="evidence" value="ECO:0007669"/>
    <property type="project" value="InterPro"/>
</dbReference>
<gene>
    <name evidence="2" type="ORF">A3B36_02100</name>
</gene>
<dbReference type="EMBL" id="MGEM01000023">
    <property type="protein sequence ID" value="OGL84506.1"/>
    <property type="molecule type" value="Genomic_DNA"/>
</dbReference>
<accession>A0A1F7V1Y7</accession>
<dbReference type="Pfam" id="PF01936">
    <property type="entry name" value="NYN"/>
    <property type="match status" value="1"/>
</dbReference>
<dbReference type="PANTHER" id="PTHR35458">
    <property type="entry name" value="SLR0755 PROTEIN"/>
    <property type="match status" value="1"/>
</dbReference>
<protein>
    <recommendedName>
        <fullName evidence="1">NYN domain-containing protein</fullName>
    </recommendedName>
</protein>
<dbReference type="PANTHER" id="PTHR35458:SF2">
    <property type="entry name" value="SLR0755 PROTEIN"/>
    <property type="match status" value="1"/>
</dbReference>
<evidence type="ECO:0000313" key="2">
    <source>
        <dbReference type="EMBL" id="OGL84506.1"/>
    </source>
</evidence>
<dbReference type="InterPro" id="IPR021139">
    <property type="entry name" value="NYN"/>
</dbReference>
<dbReference type="AlphaFoldDB" id="A0A1F7V1Y7"/>
<evidence type="ECO:0000259" key="1">
    <source>
        <dbReference type="Pfam" id="PF01936"/>
    </source>
</evidence>
<dbReference type="Proteomes" id="UP000177704">
    <property type="component" value="Unassembled WGS sequence"/>
</dbReference>
<organism evidence="2 3">
    <name type="scientific">Candidatus Uhrbacteria bacterium RIFCSPLOWO2_01_FULL_55_36</name>
    <dbReference type="NCBI Taxonomy" id="1802404"/>
    <lineage>
        <taxon>Bacteria</taxon>
        <taxon>Candidatus Uhriibacteriota</taxon>
    </lineage>
</organism>
<sequence>MISSFVQGKVYVFIDGANVFYSQRTLGWRISYAKFIEYFKRECDVGKCFVYIGTIVGNAKQKNFLDMLDAVGFIVRTKPVKVIRTKTGEVEWKGNLDMELGMEMIDTSHQYETAILISGDSDFAPVIDRIKRHGKRVIVMSTRGHISKELLDRAKYVDLRKLKKELILEQ</sequence>
<name>A0A1F7V1Y7_9BACT</name>
<proteinExistence type="predicted"/>
<dbReference type="InterPro" id="IPR047140">
    <property type="entry name" value="LabA"/>
</dbReference>